<evidence type="ECO:0000313" key="3">
    <source>
        <dbReference type="WBParaSite" id="TCNE_0001578801-mRNA-1"/>
    </source>
</evidence>
<accession>A0A183V4W7</accession>
<reference evidence="3" key="1">
    <citation type="submission" date="2016-06" db="UniProtKB">
        <authorList>
            <consortium name="WormBaseParasite"/>
        </authorList>
    </citation>
    <scope>IDENTIFICATION</scope>
</reference>
<dbReference type="AlphaFoldDB" id="A0A183V4W7"/>
<dbReference type="Proteomes" id="UP000050794">
    <property type="component" value="Unassembled WGS sequence"/>
</dbReference>
<evidence type="ECO:0000313" key="2">
    <source>
        <dbReference type="Proteomes" id="UP000050794"/>
    </source>
</evidence>
<keyword evidence="2" id="KW-1185">Reference proteome</keyword>
<protein>
    <submittedName>
        <fullName evidence="1 3">Uncharacterized protein</fullName>
    </submittedName>
</protein>
<gene>
    <name evidence="1" type="ORF">TCNE_LOCUS15787</name>
</gene>
<proteinExistence type="predicted"/>
<evidence type="ECO:0000313" key="1">
    <source>
        <dbReference type="EMBL" id="VDM47108.1"/>
    </source>
</evidence>
<reference evidence="1 2" key="2">
    <citation type="submission" date="2018-11" db="EMBL/GenBank/DDBJ databases">
        <authorList>
            <consortium name="Pathogen Informatics"/>
        </authorList>
    </citation>
    <scope>NUCLEOTIDE SEQUENCE [LARGE SCALE GENOMIC DNA]</scope>
</reference>
<dbReference type="EMBL" id="UYWY01023092">
    <property type="protein sequence ID" value="VDM47108.1"/>
    <property type="molecule type" value="Genomic_DNA"/>
</dbReference>
<name>A0A183V4W7_TOXCA</name>
<sequence>MISFIAVWDPQFLLDPSEAASVESTWGADGRGPVFRKCWDQAMESRIMPSLSTGIAIAIQGKPRHRRFASQPHHIPIPMNAHRFINRFVMLDTMEDVELPEDGMLYRMSKSRRYSP</sequence>
<organism evidence="2 3">
    <name type="scientific">Toxocara canis</name>
    <name type="common">Canine roundworm</name>
    <dbReference type="NCBI Taxonomy" id="6265"/>
    <lineage>
        <taxon>Eukaryota</taxon>
        <taxon>Metazoa</taxon>
        <taxon>Ecdysozoa</taxon>
        <taxon>Nematoda</taxon>
        <taxon>Chromadorea</taxon>
        <taxon>Rhabditida</taxon>
        <taxon>Spirurina</taxon>
        <taxon>Ascaridomorpha</taxon>
        <taxon>Ascaridoidea</taxon>
        <taxon>Toxocaridae</taxon>
        <taxon>Toxocara</taxon>
    </lineage>
</organism>
<dbReference type="WBParaSite" id="TCNE_0001578801-mRNA-1">
    <property type="protein sequence ID" value="TCNE_0001578801-mRNA-1"/>
    <property type="gene ID" value="TCNE_0001578801"/>
</dbReference>